<evidence type="ECO:0000256" key="3">
    <source>
        <dbReference type="ARBA" id="ARBA00023242"/>
    </source>
</evidence>
<dbReference type="PANTHER" id="PTHR13471:SF0">
    <property type="entry name" value="NUCLEAR EXOSOME REGULATOR NRDE2"/>
    <property type="match status" value="1"/>
</dbReference>
<dbReference type="GO" id="GO:1902369">
    <property type="term" value="P:negative regulation of RNA catabolic process"/>
    <property type="evidence" value="ECO:0007669"/>
    <property type="project" value="TreeGrafter"/>
</dbReference>
<evidence type="ECO:0000313" key="4">
    <source>
        <dbReference type="EMBL" id="VDN03177.1"/>
    </source>
</evidence>
<accession>A0A0N5CZH5</accession>
<dbReference type="STRING" id="103827.A0A0N5CZH5"/>
<dbReference type="GO" id="GO:0071013">
    <property type="term" value="C:catalytic step 2 spliceosome"/>
    <property type="evidence" value="ECO:0007669"/>
    <property type="project" value="TreeGrafter"/>
</dbReference>
<proteinExistence type="inferred from homology"/>
<dbReference type="OrthoDB" id="5804141at2759"/>
<dbReference type="AlphaFoldDB" id="A0A0N5CZH5"/>
<dbReference type="InterPro" id="IPR013633">
    <property type="entry name" value="NRDE-2"/>
</dbReference>
<dbReference type="EMBL" id="UYYF01004371">
    <property type="protein sequence ID" value="VDN03177.1"/>
    <property type="molecule type" value="Genomic_DNA"/>
</dbReference>
<gene>
    <name evidence="4" type="ORF">TCLT_LOCUS5884</name>
</gene>
<reference evidence="4 5" key="2">
    <citation type="submission" date="2018-11" db="EMBL/GenBank/DDBJ databases">
        <authorList>
            <consortium name="Pathogen Informatics"/>
        </authorList>
    </citation>
    <scope>NUCLEOTIDE SEQUENCE [LARGE SCALE GENOMIC DNA]</scope>
</reference>
<evidence type="ECO:0000313" key="6">
    <source>
        <dbReference type="WBParaSite" id="TCLT_0000589501-mRNA-1"/>
    </source>
</evidence>
<name>A0A0N5CZH5_THECL</name>
<reference evidence="6" key="1">
    <citation type="submission" date="2017-02" db="UniProtKB">
        <authorList>
            <consortium name="WormBaseParasite"/>
        </authorList>
    </citation>
    <scope>IDENTIFICATION</scope>
</reference>
<dbReference type="Pfam" id="PF08424">
    <property type="entry name" value="NRDE-2"/>
    <property type="match status" value="1"/>
</dbReference>
<dbReference type="Proteomes" id="UP000276776">
    <property type="component" value="Unassembled WGS sequence"/>
</dbReference>
<dbReference type="GO" id="GO:0031048">
    <property type="term" value="P:regulatory ncRNA-mediated heterochromatin formation"/>
    <property type="evidence" value="ECO:0007669"/>
    <property type="project" value="TreeGrafter"/>
</dbReference>
<keyword evidence="3" id="KW-0539">Nucleus</keyword>
<protein>
    <submittedName>
        <fullName evidence="6">Fanconi-associated nuclease</fullName>
    </submittedName>
</protein>
<organism evidence="6">
    <name type="scientific">Thelazia callipaeda</name>
    <name type="common">Oriental eyeworm</name>
    <name type="synonym">Parasitic nematode</name>
    <dbReference type="NCBI Taxonomy" id="103827"/>
    <lineage>
        <taxon>Eukaryota</taxon>
        <taxon>Metazoa</taxon>
        <taxon>Ecdysozoa</taxon>
        <taxon>Nematoda</taxon>
        <taxon>Chromadorea</taxon>
        <taxon>Rhabditida</taxon>
        <taxon>Spirurina</taxon>
        <taxon>Spiruromorpha</taxon>
        <taxon>Thelazioidea</taxon>
        <taxon>Thelaziidae</taxon>
        <taxon>Thelazia</taxon>
    </lineage>
</organism>
<sequence length="652" mass="76037">MKKCLTKLEELRSGKLLSHQLLPETENFMADVILRKVRLLLKCGHIEKAIGMTQAVCEFNLCVPQLPDNASLSSKRSLFAIFWDSGMARMGDENAKGWNAAMEYIKKENVTTDMTLCVREEAEYDDLETRLCQKMSSTGLKSSHQRIWIEVEKLRTKYQWRPIRDVFAKVVDKNRIVTFKDIEDVLYSFNKIVAVTLFLNLMEELGAKIYGWDSLSPTNIMHEFTLFPDFSVGLKDIDKFLNRCFDLVSVQVEGQVRDLVLSSQLLTIFNLISRNYGSREKITAKFREEAKLLCCKNNNIRNLSLVATLAEKLLELGKDEIARTCVNKFFVSNDMWSEKEMSRLVPMLRMAIVYISAAPDDFVKRDLISTILCEGKCVQNEVKDINTIQNRINVIFRDLLRREGMHDTWEGSPIDLISCLVLFYSYYFVINEKRVWSMRKCYMELSAVTRHSKHRRLLKKYLELLQLHVTLNPGTSRRVLVEALITACRRNPTDVSILKMYIDSTAKGNFSFPVKKFLETNSDDENTNYYFAFGSVYLELLRHRILLDNSDNICSPGLHRLRTVLKRASERVKHTVDVFWRLLLQIENDQRNVQRSREVFYLAFAECPWSKALCMDYKYMDSDEYAKLLDVLVEKHLRLRCEHDEIAILMRE</sequence>
<dbReference type="PANTHER" id="PTHR13471">
    <property type="entry name" value="TETRATRICOPEPTIDE-LIKE HELICAL"/>
    <property type="match status" value="1"/>
</dbReference>
<evidence type="ECO:0000256" key="2">
    <source>
        <dbReference type="ARBA" id="ARBA00009265"/>
    </source>
</evidence>
<evidence type="ECO:0000313" key="5">
    <source>
        <dbReference type="Proteomes" id="UP000276776"/>
    </source>
</evidence>
<comment type="subcellular location">
    <subcellularLocation>
        <location evidence="1">Nucleus</location>
    </subcellularLocation>
</comment>
<keyword evidence="5" id="KW-1185">Reference proteome</keyword>
<dbReference type="WBParaSite" id="TCLT_0000589501-mRNA-1">
    <property type="protein sequence ID" value="TCLT_0000589501-mRNA-1"/>
    <property type="gene ID" value="TCLT_0000589501"/>
</dbReference>
<comment type="similarity">
    <text evidence="2">Belongs to the NRDE2 family.</text>
</comment>
<evidence type="ECO:0000256" key="1">
    <source>
        <dbReference type="ARBA" id="ARBA00004123"/>
    </source>
</evidence>